<feature type="region of interest" description="Disordered" evidence="8">
    <location>
        <begin position="770"/>
        <end position="812"/>
    </location>
</feature>
<feature type="compositionally biased region" description="Polar residues" evidence="8">
    <location>
        <begin position="338"/>
        <end position="372"/>
    </location>
</feature>
<dbReference type="SUPFAM" id="SSF140856">
    <property type="entry name" value="USP8 N-terminal domain-like"/>
    <property type="match status" value="1"/>
</dbReference>
<dbReference type="EMBL" id="JADGJH010001197">
    <property type="protein sequence ID" value="KAJ3116912.1"/>
    <property type="molecule type" value="Genomic_DNA"/>
</dbReference>
<feature type="compositionally biased region" description="Low complexity" evidence="8">
    <location>
        <begin position="692"/>
        <end position="703"/>
    </location>
</feature>
<evidence type="ECO:0000313" key="11">
    <source>
        <dbReference type="Proteomes" id="UP001211907"/>
    </source>
</evidence>
<dbReference type="InterPro" id="IPR036873">
    <property type="entry name" value="Rhodanese-like_dom_sf"/>
</dbReference>
<feature type="compositionally biased region" description="Low complexity" evidence="8">
    <location>
        <begin position="380"/>
        <end position="393"/>
    </location>
</feature>
<evidence type="ECO:0000256" key="5">
    <source>
        <dbReference type="ARBA" id="ARBA00022786"/>
    </source>
</evidence>
<evidence type="ECO:0000256" key="8">
    <source>
        <dbReference type="SAM" id="MobiDB-lite"/>
    </source>
</evidence>
<protein>
    <recommendedName>
        <fullName evidence="3">ubiquitinyl hydrolase 1</fullName>
        <ecNumber evidence="3">3.4.19.12</ecNumber>
    </recommendedName>
</protein>
<keyword evidence="11" id="KW-1185">Reference proteome</keyword>
<dbReference type="Pfam" id="PF08969">
    <property type="entry name" value="USP8_dimer"/>
    <property type="match status" value="1"/>
</dbReference>
<evidence type="ECO:0000256" key="4">
    <source>
        <dbReference type="ARBA" id="ARBA00022670"/>
    </source>
</evidence>
<dbReference type="CDD" id="cd02674">
    <property type="entry name" value="Peptidase_C19R"/>
    <property type="match status" value="1"/>
</dbReference>
<dbReference type="PANTHER" id="PTHR21646">
    <property type="entry name" value="UBIQUITIN CARBOXYL-TERMINAL HYDROLASE"/>
    <property type="match status" value="1"/>
</dbReference>
<dbReference type="Gene3D" id="3.90.70.10">
    <property type="entry name" value="Cysteine proteinases"/>
    <property type="match status" value="1"/>
</dbReference>
<evidence type="ECO:0000259" key="9">
    <source>
        <dbReference type="PROSITE" id="PS50235"/>
    </source>
</evidence>
<proteinExistence type="inferred from homology"/>
<dbReference type="Gene3D" id="3.40.250.10">
    <property type="entry name" value="Rhodanese-like domain"/>
    <property type="match status" value="1"/>
</dbReference>
<evidence type="ECO:0000256" key="1">
    <source>
        <dbReference type="ARBA" id="ARBA00000707"/>
    </source>
</evidence>
<dbReference type="SUPFAM" id="SSF54001">
    <property type="entry name" value="Cysteine proteinases"/>
    <property type="match status" value="1"/>
</dbReference>
<keyword evidence="7" id="KW-0788">Thiol protease</keyword>
<feature type="region of interest" description="Disordered" evidence="8">
    <location>
        <begin position="685"/>
        <end position="708"/>
    </location>
</feature>
<feature type="domain" description="USP" evidence="9">
    <location>
        <begin position="846"/>
        <end position="1191"/>
    </location>
</feature>
<dbReference type="InterPro" id="IPR015063">
    <property type="entry name" value="USP8_dimer"/>
</dbReference>
<reference evidence="10" key="1">
    <citation type="submission" date="2020-05" db="EMBL/GenBank/DDBJ databases">
        <title>Phylogenomic resolution of chytrid fungi.</title>
        <authorList>
            <person name="Stajich J.E."/>
            <person name="Amses K."/>
            <person name="Simmons R."/>
            <person name="Seto K."/>
            <person name="Myers J."/>
            <person name="Bonds A."/>
            <person name="Quandt C.A."/>
            <person name="Barry K."/>
            <person name="Liu P."/>
            <person name="Grigoriev I."/>
            <person name="Longcore J.E."/>
            <person name="James T.Y."/>
        </authorList>
    </citation>
    <scope>NUCLEOTIDE SEQUENCE</scope>
    <source>
        <strain evidence="10">JEL0513</strain>
    </source>
</reference>
<evidence type="ECO:0000313" key="10">
    <source>
        <dbReference type="EMBL" id="KAJ3116912.1"/>
    </source>
</evidence>
<dbReference type="GO" id="GO:0004843">
    <property type="term" value="F:cysteine-type deubiquitinase activity"/>
    <property type="evidence" value="ECO:0007669"/>
    <property type="project" value="UniProtKB-EC"/>
</dbReference>
<dbReference type="GO" id="GO:0006508">
    <property type="term" value="P:proteolysis"/>
    <property type="evidence" value="ECO:0007669"/>
    <property type="project" value="UniProtKB-KW"/>
</dbReference>
<dbReference type="Pfam" id="PF00443">
    <property type="entry name" value="UCH"/>
    <property type="match status" value="1"/>
</dbReference>
<organism evidence="10 11">
    <name type="scientific">Physocladia obscura</name>
    <dbReference type="NCBI Taxonomy" id="109957"/>
    <lineage>
        <taxon>Eukaryota</taxon>
        <taxon>Fungi</taxon>
        <taxon>Fungi incertae sedis</taxon>
        <taxon>Chytridiomycota</taxon>
        <taxon>Chytridiomycota incertae sedis</taxon>
        <taxon>Chytridiomycetes</taxon>
        <taxon>Chytridiales</taxon>
        <taxon>Chytriomycetaceae</taxon>
        <taxon>Physocladia</taxon>
    </lineage>
</organism>
<dbReference type="PROSITE" id="PS50235">
    <property type="entry name" value="USP_3"/>
    <property type="match status" value="1"/>
</dbReference>
<dbReference type="AlphaFoldDB" id="A0AAD5T044"/>
<dbReference type="PROSITE" id="PS00972">
    <property type="entry name" value="USP_1"/>
    <property type="match status" value="1"/>
</dbReference>
<dbReference type="PROSITE" id="PS00973">
    <property type="entry name" value="USP_2"/>
    <property type="match status" value="1"/>
</dbReference>
<keyword evidence="6" id="KW-0378">Hydrolase</keyword>
<evidence type="ECO:0000256" key="7">
    <source>
        <dbReference type="ARBA" id="ARBA00022807"/>
    </source>
</evidence>
<dbReference type="PANTHER" id="PTHR21646:SF95">
    <property type="entry name" value="UBIQUITIN CARBOXYL-TERMINAL HYDROLASE 4-RELATED"/>
    <property type="match status" value="1"/>
</dbReference>
<comment type="caution">
    <text evidence="10">The sequence shown here is derived from an EMBL/GenBank/DDBJ whole genome shotgun (WGS) entry which is preliminary data.</text>
</comment>
<comment type="similarity">
    <text evidence="2">Belongs to the peptidase C19 family.</text>
</comment>
<dbReference type="EC" id="3.4.19.12" evidence="3"/>
<dbReference type="Gene3D" id="1.20.58.80">
    <property type="entry name" value="Phosphotransferase system, lactose/cellobiose-type IIA subunit"/>
    <property type="match status" value="1"/>
</dbReference>
<dbReference type="InterPro" id="IPR001394">
    <property type="entry name" value="Peptidase_C19_UCH"/>
</dbReference>
<feature type="region of interest" description="Disordered" evidence="8">
    <location>
        <begin position="284"/>
        <end position="315"/>
    </location>
</feature>
<accession>A0AAD5T044</accession>
<dbReference type="InterPro" id="IPR038765">
    <property type="entry name" value="Papain-like_cys_pep_sf"/>
</dbReference>
<dbReference type="InterPro" id="IPR018200">
    <property type="entry name" value="USP_CS"/>
</dbReference>
<comment type="catalytic activity">
    <reaction evidence="1">
        <text>Thiol-dependent hydrolysis of ester, thioester, amide, peptide and isopeptide bonds formed by the C-terminal Gly of ubiquitin (a 76-residue protein attached to proteins as an intracellular targeting signal).</text>
        <dbReference type="EC" id="3.4.19.12"/>
    </reaction>
</comment>
<dbReference type="Proteomes" id="UP001211907">
    <property type="component" value="Unassembled WGS sequence"/>
</dbReference>
<evidence type="ECO:0000256" key="2">
    <source>
        <dbReference type="ARBA" id="ARBA00009085"/>
    </source>
</evidence>
<keyword evidence="5" id="KW-0833">Ubl conjugation pathway</keyword>
<evidence type="ECO:0000256" key="6">
    <source>
        <dbReference type="ARBA" id="ARBA00022801"/>
    </source>
</evidence>
<dbReference type="InterPro" id="IPR050185">
    <property type="entry name" value="Ub_carboxyl-term_hydrolase"/>
</dbReference>
<gene>
    <name evidence="10" type="primary">DOA4</name>
    <name evidence="10" type="ORF">HK100_000932</name>
</gene>
<name>A0AAD5T044_9FUNG</name>
<evidence type="ECO:0000256" key="3">
    <source>
        <dbReference type="ARBA" id="ARBA00012759"/>
    </source>
</evidence>
<dbReference type="GO" id="GO:0016579">
    <property type="term" value="P:protein deubiquitination"/>
    <property type="evidence" value="ECO:0007669"/>
    <property type="project" value="InterPro"/>
</dbReference>
<feature type="region of interest" description="Disordered" evidence="8">
    <location>
        <begin position="333"/>
        <end position="398"/>
    </location>
</feature>
<dbReference type="InterPro" id="IPR028889">
    <property type="entry name" value="USP"/>
</dbReference>
<feature type="compositionally biased region" description="Polar residues" evidence="8">
    <location>
        <begin position="69"/>
        <end position="87"/>
    </location>
</feature>
<feature type="region of interest" description="Disordered" evidence="8">
    <location>
        <begin position="47"/>
        <end position="88"/>
    </location>
</feature>
<dbReference type="SUPFAM" id="SSF52821">
    <property type="entry name" value="Rhodanese/Cell cycle control phosphatase"/>
    <property type="match status" value="1"/>
</dbReference>
<keyword evidence="4 10" id="KW-0645">Protease</keyword>
<sequence length="1206" mass="131763">MTFAPVSMAGLSHKDLPPLKLLKQSRLSKPRYKQSCAVNIASERKRISGKASESWHAPAVHRPPASMPAQAQTKPTGRSAQSNNASPNMEPHTLADLNKLSANAINMVPSQHSVRRWCSSAETLFDKAQEAKLAEDLDQHYILLMRGVSIAVEIIPKHLDFNKNEPCYRELRKRLDACFNELEELKTRINTRHADWFAAHASAVSPPGLQQQQSNGILTPTSAPFRTSLASKEPANNNLSTINYTSKSSGANSNNAIITNTAANAQQAAVDNLIAARLKALQPGSSVASSQISQPRVTVNGGSNSFGANSAKQQSFAATTDNKQFVSNSALPPAQIKPSLSQTSISSLDQQHQRVPSPASINVANTRNTNLGTPMPPQLSRNSSNGSNASSGGTIPLADKKMSASDLHAGLSSLAQSKTSTKVLILDVRPMEDYIQGHLRWPDGGVSSSNGKDLVSGLVHIEPDWIHAGIDTDQIIYSLRGFSTADDPRIMLFDYRAMFDLIVVYDAFSTSVHSSSVLVNLISALYMPDKNGGKKLSQQPVVLDGGFSGWTEYCRKKGGSHIANFIEIGDGRGGGGPQMTSIEQASPLPSNGASPALRNHAPGQYALDQAQFQHQQQQLMYGNQYGQYSQQAQLARYGQQPAVSGSIGVNMYNYDPNKVGGGYLNPTAFDNPFLGMGAGVVPTYPRLTGQTQSPSFSKQSSFSAGPVEYPSLSQFKQQQSPPMIPKKPISVNLQQSQPLQQQFSGLNLTSTPQIQQQLEVNQISNIVPPQSQQPQYVAPPKLQQLPPPTVPTKPTAQPEFRKPPPPIPAKPRLSITSVELTQQSPAYSNPSEFIPISQLGNSIGVVGLKNLGNSCYMNSTLQCLSGTVPLARYFLGGNYRRGINRSNPMGTKGALVEEFSQVIKSMWSGQESIVTPSQLKEKIGEFNEQFKGSEQHDSQEFLSFLLDSVHEDLNIARGAKAKQIDTAGEQDESISDDIRLQMAWNNYRATNWSIIVDLFQGQYKSKLQCLTCNQTSTTFNPFMYLSVPIPDHNSAGVKGGPVYLDECIDKFVEVEILDGEDAWTCSRCKTKRRTRKTMTIAKLPPILLIHLKRFYYQGPFKSKLETYVDFPLASMDLGKYVASSPGRPESLVYDLYAVSNHTGTLTGGHYTATVHNSSKKAWYNFSDTRVGVCDVNQLKSNAAYILYYVRKSTNGESMTSVDWWKT</sequence>